<keyword evidence="4" id="KW-1185">Reference proteome</keyword>
<accession>A0A161Y0D8</accession>
<evidence type="ECO:0000313" key="4">
    <source>
        <dbReference type="Proteomes" id="UP000077755"/>
    </source>
</evidence>
<evidence type="ECO:0008006" key="5">
    <source>
        <dbReference type="Google" id="ProtNLM"/>
    </source>
</evidence>
<dbReference type="STRING" id="79200.A0A161Y0D8"/>
<organism evidence="2">
    <name type="scientific">Daucus carota subsp. sativus</name>
    <name type="common">Carrot</name>
    <dbReference type="NCBI Taxonomy" id="79200"/>
    <lineage>
        <taxon>Eukaryota</taxon>
        <taxon>Viridiplantae</taxon>
        <taxon>Streptophyta</taxon>
        <taxon>Embryophyta</taxon>
        <taxon>Tracheophyta</taxon>
        <taxon>Spermatophyta</taxon>
        <taxon>Magnoliopsida</taxon>
        <taxon>eudicotyledons</taxon>
        <taxon>Gunneridae</taxon>
        <taxon>Pentapetalae</taxon>
        <taxon>asterids</taxon>
        <taxon>campanulids</taxon>
        <taxon>Apiales</taxon>
        <taxon>Apiaceae</taxon>
        <taxon>Apioideae</taxon>
        <taxon>Scandiceae</taxon>
        <taxon>Daucinae</taxon>
        <taxon>Daucus</taxon>
        <taxon>Daucus sect. Daucus</taxon>
    </lineage>
</organism>
<evidence type="ECO:0000313" key="2">
    <source>
        <dbReference type="EMBL" id="KZN02587.1"/>
    </source>
</evidence>
<evidence type="ECO:0000313" key="3">
    <source>
        <dbReference type="EMBL" id="WOG93546.1"/>
    </source>
</evidence>
<dbReference type="Gramene" id="KZN02587">
    <property type="protein sequence ID" value="KZN02587"/>
    <property type="gene ID" value="DCAR_011341"/>
</dbReference>
<sequence>MEKRREKLEVKLLEFYCLKQQHIDEGAHLRKYLKSKILEAHMLNATKTSLQFDKERLEEGIKQNRLAEKQLESATASLKEIQGQKCVESAQFKWQLLLLKEQLLGFGIEEKGIKNVELELEAIELKRKKIELQLDMRELGVNLVSAQTSLPVFSKFSESHIIGELKEEKRRLMLSKEAFLDNIEKLQMNRFDMVQELVYNRWLNACLGFEIQESLTPVKQNWNRLSFESQKHQSFSQLKVMK</sequence>
<keyword evidence="1" id="KW-0175">Coiled coil</keyword>
<dbReference type="EMBL" id="CP093345">
    <property type="protein sequence ID" value="WOG93546.1"/>
    <property type="molecule type" value="Genomic_DNA"/>
</dbReference>
<feature type="coiled-coil region" evidence="1">
    <location>
        <begin position="108"/>
        <end position="135"/>
    </location>
</feature>
<proteinExistence type="predicted"/>
<dbReference type="AlphaFoldDB" id="A0A161Y0D8"/>
<reference evidence="3" key="2">
    <citation type="submission" date="2022-03" db="EMBL/GenBank/DDBJ databases">
        <title>Draft title - Genomic analysis of global carrot germplasm unveils the trajectory of domestication and the origin of high carotenoid orange carrot.</title>
        <authorList>
            <person name="Iorizzo M."/>
            <person name="Ellison S."/>
            <person name="Senalik D."/>
            <person name="Macko-Podgorni A."/>
            <person name="Grzebelus D."/>
            <person name="Bostan H."/>
            <person name="Rolling W."/>
            <person name="Curaba J."/>
            <person name="Simon P."/>
        </authorList>
    </citation>
    <scope>NUCLEOTIDE SEQUENCE</scope>
    <source>
        <tissue evidence="3">Leaf</tissue>
    </source>
</reference>
<dbReference type="Proteomes" id="UP000077755">
    <property type="component" value="Chromosome 3"/>
</dbReference>
<dbReference type="EMBL" id="LNRQ01000003">
    <property type="protein sequence ID" value="KZN02587.1"/>
    <property type="molecule type" value="Genomic_DNA"/>
</dbReference>
<gene>
    <name evidence="2" type="ORF">DCAR_011341</name>
    <name evidence="3" type="ORF">DCAR_0312832</name>
</gene>
<name>A0A161Y0D8_DAUCS</name>
<evidence type="ECO:0000256" key="1">
    <source>
        <dbReference type="SAM" id="Coils"/>
    </source>
</evidence>
<protein>
    <recommendedName>
        <fullName evidence="5">DUF4201 domain-containing protein</fullName>
    </recommendedName>
</protein>
<reference evidence="2" key="1">
    <citation type="journal article" date="2016" name="Nat. Genet.">
        <title>A high-quality carrot genome assembly provides new insights into carotenoid accumulation and asterid genome evolution.</title>
        <authorList>
            <person name="Iorizzo M."/>
            <person name="Ellison S."/>
            <person name="Senalik D."/>
            <person name="Zeng P."/>
            <person name="Satapoomin P."/>
            <person name="Huang J."/>
            <person name="Bowman M."/>
            <person name="Iovene M."/>
            <person name="Sanseverino W."/>
            <person name="Cavagnaro P."/>
            <person name="Yildiz M."/>
            <person name="Macko-Podgorni A."/>
            <person name="Moranska E."/>
            <person name="Grzebelus E."/>
            <person name="Grzebelus D."/>
            <person name="Ashrafi H."/>
            <person name="Zheng Z."/>
            <person name="Cheng S."/>
            <person name="Spooner D."/>
            <person name="Van Deynze A."/>
            <person name="Simon P."/>
        </authorList>
    </citation>
    <scope>NUCLEOTIDE SEQUENCE [LARGE SCALE GENOMIC DNA]</scope>
    <source>
        <tissue evidence="2">Leaf</tissue>
    </source>
</reference>